<reference evidence="4" key="1">
    <citation type="journal article" date="2019" name="Int. J. Syst. Evol. Microbiol.">
        <title>The Global Catalogue of Microorganisms (GCM) 10K type strain sequencing project: providing services to taxonomists for standard genome sequencing and annotation.</title>
        <authorList>
            <consortium name="The Broad Institute Genomics Platform"/>
            <consortium name="The Broad Institute Genome Sequencing Center for Infectious Disease"/>
            <person name="Wu L."/>
            <person name="Ma J."/>
        </authorList>
    </citation>
    <scope>NUCLEOTIDE SEQUENCE [LARGE SCALE GENOMIC DNA]</scope>
    <source>
        <strain evidence="4">JCM 19635</strain>
    </source>
</reference>
<proteinExistence type="predicted"/>
<dbReference type="PANTHER" id="PTHR11575:SF24">
    <property type="entry name" value="5'-NUCLEOTIDASE"/>
    <property type="match status" value="1"/>
</dbReference>
<dbReference type="SUPFAM" id="SSF55816">
    <property type="entry name" value="5'-nucleotidase (syn. UDP-sugar hydrolase), C-terminal domain"/>
    <property type="match status" value="1"/>
</dbReference>
<dbReference type="Proteomes" id="UP001596513">
    <property type="component" value="Unassembled WGS sequence"/>
</dbReference>
<dbReference type="PANTHER" id="PTHR11575">
    <property type="entry name" value="5'-NUCLEOTIDASE-RELATED"/>
    <property type="match status" value="1"/>
</dbReference>
<protein>
    <submittedName>
        <fullName evidence="3">5'-nucleotidase C-terminal domain-containing protein</fullName>
    </submittedName>
</protein>
<keyword evidence="4" id="KW-1185">Reference proteome</keyword>
<sequence>MDSAGAVRRGRARPAHGAGAGGQDYESGGVAPTLWATEYPADPAVARLVDSLRAPHRARLEEVIATATGRIGRHYKSASPFDQLAGELLREATGAEPGLPARRGLRRIIGARPHHPRNALHPAAAPSKVVMLELTGAQVLQLLEQTATNQNPSNDLARVGGLLQTSGLDWSANLNRPTGQRVDGVQVNGKPLDRQRRYRVVTHNGMLSGIHRYATFAQGQHIQKLSQGVTEVVEAGLRRRGSISPPVMARVLVVPAK</sequence>
<organism evidence="3 4">
    <name type="scientific">Hymenobacter humi</name>
    <dbReference type="NCBI Taxonomy" id="1411620"/>
    <lineage>
        <taxon>Bacteria</taxon>
        <taxon>Pseudomonadati</taxon>
        <taxon>Bacteroidota</taxon>
        <taxon>Cytophagia</taxon>
        <taxon>Cytophagales</taxon>
        <taxon>Hymenobacteraceae</taxon>
        <taxon>Hymenobacter</taxon>
    </lineage>
</organism>
<gene>
    <name evidence="3" type="ORF">ACFQT0_30485</name>
</gene>
<evidence type="ECO:0000313" key="3">
    <source>
        <dbReference type="EMBL" id="MFC7671247.1"/>
    </source>
</evidence>
<name>A0ABW2UEK3_9BACT</name>
<feature type="domain" description="5'-Nucleotidase C-terminal" evidence="2">
    <location>
        <begin position="79"/>
        <end position="217"/>
    </location>
</feature>
<evidence type="ECO:0000256" key="1">
    <source>
        <dbReference type="SAM" id="MobiDB-lite"/>
    </source>
</evidence>
<dbReference type="InterPro" id="IPR006179">
    <property type="entry name" value="5_nucleotidase/apyrase"/>
</dbReference>
<feature type="region of interest" description="Disordered" evidence="1">
    <location>
        <begin position="1"/>
        <end position="26"/>
    </location>
</feature>
<dbReference type="EMBL" id="JBHTEK010000006">
    <property type="protein sequence ID" value="MFC7671247.1"/>
    <property type="molecule type" value="Genomic_DNA"/>
</dbReference>
<accession>A0ABW2UEK3</accession>
<dbReference type="Pfam" id="PF02872">
    <property type="entry name" value="5_nucleotid_C"/>
    <property type="match status" value="1"/>
</dbReference>
<dbReference type="Gene3D" id="3.90.780.10">
    <property type="entry name" value="5'-Nucleotidase, C-terminal domain"/>
    <property type="match status" value="1"/>
</dbReference>
<dbReference type="InterPro" id="IPR036907">
    <property type="entry name" value="5'-Nucleotdase_C_sf"/>
</dbReference>
<dbReference type="InterPro" id="IPR008334">
    <property type="entry name" value="5'-Nucleotdase_C"/>
</dbReference>
<dbReference type="RefSeq" id="WP_380207256.1">
    <property type="nucleotide sequence ID" value="NZ_JBHTEK010000006.1"/>
</dbReference>
<evidence type="ECO:0000259" key="2">
    <source>
        <dbReference type="Pfam" id="PF02872"/>
    </source>
</evidence>
<evidence type="ECO:0000313" key="4">
    <source>
        <dbReference type="Proteomes" id="UP001596513"/>
    </source>
</evidence>
<comment type="caution">
    <text evidence="3">The sequence shown here is derived from an EMBL/GenBank/DDBJ whole genome shotgun (WGS) entry which is preliminary data.</text>
</comment>